<dbReference type="AlphaFoldDB" id="A0A1N6FDU8"/>
<reference evidence="7 8" key="1">
    <citation type="submission" date="2016-11" db="EMBL/GenBank/DDBJ databases">
        <authorList>
            <person name="Jaros S."/>
            <person name="Januszkiewicz K."/>
            <person name="Wedrychowicz H."/>
        </authorList>
    </citation>
    <scope>NUCLEOTIDE SEQUENCE [LARGE SCALE GENOMIC DNA]</scope>
    <source>
        <strain evidence="7 8">GAS95</strain>
    </source>
</reference>
<evidence type="ECO:0000256" key="2">
    <source>
        <dbReference type="ARBA" id="ARBA00022990"/>
    </source>
</evidence>
<dbReference type="Gene3D" id="2.120.10.30">
    <property type="entry name" value="TolB, C-terminal domain"/>
    <property type="match status" value="1"/>
</dbReference>
<evidence type="ECO:0000256" key="3">
    <source>
        <dbReference type="ARBA" id="ARBA00032284"/>
    </source>
</evidence>
<accession>A0A1N6FDU8</accession>
<dbReference type="SUPFAM" id="SSF82171">
    <property type="entry name" value="DPP6 N-terminal domain-like"/>
    <property type="match status" value="1"/>
</dbReference>
<keyword evidence="1" id="KW-0378">Hydrolase</keyword>
<dbReference type="GO" id="GO:0006508">
    <property type="term" value="P:proteolysis"/>
    <property type="evidence" value="ECO:0007669"/>
    <property type="project" value="InterPro"/>
</dbReference>
<dbReference type="SUPFAM" id="SSF53474">
    <property type="entry name" value="alpha/beta-Hydrolases"/>
    <property type="match status" value="1"/>
</dbReference>
<keyword evidence="7" id="KW-0645">Protease</keyword>
<dbReference type="PANTHER" id="PTHR43056">
    <property type="entry name" value="PEPTIDASE S9 PROLYL OLIGOPEPTIDASE"/>
    <property type="match status" value="1"/>
</dbReference>
<gene>
    <name evidence="7" type="ORF">SAMN05444165_0146</name>
</gene>
<dbReference type="EMBL" id="FSRU01000001">
    <property type="protein sequence ID" value="SIN93448.1"/>
    <property type="molecule type" value="Genomic_DNA"/>
</dbReference>
<keyword evidence="8" id="KW-1185">Reference proteome</keyword>
<dbReference type="PROSITE" id="PS00708">
    <property type="entry name" value="PRO_ENDOPEP_SER"/>
    <property type="match status" value="1"/>
</dbReference>
<evidence type="ECO:0000313" key="8">
    <source>
        <dbReference type="Proteomes" id="UP000185151"/>
    </source>
</evidence>
<evidence type="ECO:0000259" key="6">
    <source>
        <dbReference type="Pfam" id="PF00326"/>
    </source>
</evidence>
<dbReference type="InterPro" id="IPR002471">
    <property type="entry name" value="Pept_S9_AS"/>
</dbReference>
<dbReference type="Gene3D" id="3.40.50.1820">
    <property type="entry name" value="alpha/beta hydrolase"/>
    <property type="match status" value="1"/>
</dbReference>
<dbReference type="InterPro" id="IPR050585">
    <property type="entry name" value="Xaa-Pro_dipeptidyl-ppase/CocE"/>
</dbReference>
<protein>
    <recommendedName>
        <fullName evidence="4">Acyl-peptide hydrolase</fullName>
    </recommendedName>
    <alternativeName>
        <fullName evidence="3">Acylaminoacyl-peptidase</fullName>
    </alternativeName>
</protein>
<name>A0A1N6FDU8_9BURK</name>
<evidence type="ECO:0000256" key="5">
    <source>
        <dbReference type="ARBA" id="ARBA00045885"/>
    </source>
</evidence>
<sequence length="666" mass="71894">MNSTPSISPSQAGSPTYAAFGSWKSPVTAQLVVGESLRLGQPRIGSAGIVWTEGRPQEKGRHAIVRFRADGEIEELTAAPFDAASRVHEYGGGALAVTALGVFFVNFKDQQVYAVDPSGQPKAVTQTEGLRYADLIADPVRGRLIGVCEDHRAGSHEPVNTLVSIDLASGATETIAEGHDFFASPCLSPDGTHLAWLTWDHPNMPWDGTELWVAEIAANGAIGTPRRIAGGHTESLFQPAWSPAGDLYVVSDRSGWWNLYRVRVGASTAASIGTNSDTALEALHPMDAEFGKPQWVFGMTTYGFAADGRIVCLYEQDGVAHLAACDPSSGAFADILTPYSTMRDLQVEGERAVFVGSSPTSGEAIVELDLRTHTCRVLRQSGGAAVDARYVSIAEPIRFPTEGGLHAHAFFYPPANPDFKGPEGTLPPLIVIAHGGPTSSTHSGFRLPIQYWTSRGFAVVDVDYGGSSGHGRAYRQRLDGQWGVTDVNDAINAARYLIEQGRVNQDALAVRGGSAGGYLVLCALAFHDFFKAGASYYGVGDLEALMKDTHKFESRYMIRLVGPYPEEQALYQARSPIHFVEQMSSAMILFQGAEDKVVPPNQAESIYQVVRTKGLPVAHVLYEGEGHGFRRAETITHSLEAELYFYGKIFGFEPADTIEPVVIENI</sequence>
<keyword evidence="2" id="KW-0007">Acetylation</keyword>
<evidence type="ECO:0000256" key="4">
    <source>
        <dbReference type="ARBA" id="ARBA00032596"/>
    </source>
</evidence>
<dbReference type="RefSeq" id="WP_074293771.1">
    <property type="nucleotide sequence ID" value="NZ_FSRU01000001.1"/>
</dbReference>
<dbReference type="PANTHER" id="PTHR43056:SF5">
    <property type="entry name" value="PEPTIDASE S9 PROLYL OLIGOPEPTIDASE CATALYTIC DOMAIN-CONTAINING PROTEIN"/>
    <property type="match status" value="1"/>
</dbReference>
<dbReference type="InterPro" id="IPR001375">
    <property type="entry name" value="Peptidase_S9_cat"/>
</dbReference>
<organism evidence="7 8">
    <name type="scientific">Paraburkholderia phenazinium</name>
    <dbReference type="NCBI Taxonomy" id="60549"/>
    <lineage>
        <taxon>Bacteria</taxon>
        <taxon>Pseudomonadati</taxon>
        <taxon>Pseudomonadota</taxon>
        <taxon>Betaproteobacteria</taxon>
        <taxon>Burkholderiales</taxon>
        <taxon>Burkholderiaceae</taxon>
        <taxon>Paraburkholderia</taxon>
    </lineage>
</organism>
<dbReference type="Proteomes" id="UP000185151">
    <property type="component" value="Unassembled WGS sequence"/>
</dbReference>
<feature type="domain" description="Peptidase S9 prolyl oligopeptidase catalytic" evidence="6">
    <location>
        <begin position="445"/>
        <end position="651"/>
    </location>
</feature>
<dbReference type="Pfam" id="PF00326">
    <property type="entry name" value="Peptidase_S9"/>
    <property type="match status" value="1"/>
</dbReference>
<dbReference type="GO" id="GO:0004252">
    <property type="term" value="F:serine-type endopeptidase activity"/>
    <property type="evidence" value="ECO:0007669"/>
    <property type="project" value="InterPro"/>
</dbReference>
<keyword evidence="7" id="KW-0031">Aminopeptidase</keyword>
<dbReference type="InterPro" id="IPR011042">
    <property type="entry name" value="6-blade_b-propeller_TolB-like"/>
</dbReference>
<dbReference type="InterPro" id="IPR029058">
    <property type="entry name" value="AB_hydrolase_fold"/>
</dbReference>
<comment type="function">
    <text evidence="5">This enzyme catalyzes the hydrolysis of the N-terminal peptide bond of an N-acetylated peptide to generate an N-acetylated amino acid and a peptide with a free N-terminus. It preferentially cleaves off Ac-Ala, Ac-Met and Ac-Ser. Also, involved in the degradation of oxidized and glycated proteins.</text>
</comment>
<dbReference type="OrthoDB" id="4269629at2"/>
<proteinExistence type="predicted"/>
<evidence type="ECO:0000313" key="7">
    <source>
        <dbReference type="EMBL" id="SIN93448.1"/>
    </source>
</evidence>
<evidence type="ECO:0000256" key="1">
    <source>
        <dbReference type="ARBA" id="ARBA00022801"/>
    </source>
</evidence>
<dbReference type="GO" id="GO:0004177">
    <property type="term" value="F:aminopeptidase activity"/>
    <property type="evidence" value="ECO:0007669"/>
    <property type="project" value="UniProtKB-KW"/>
</dbReference>